<keyword evidence="8 9" id="KW-0472">Membrane</keyword>
<evidence type="ECO:0000313" key="10">
    <source>
        <dbReference type="EMBL" id="CAE1157624.1"/>
    </source>
</evidence>
<evidence type="ECO:0000256" key="9">
    <source>
        <dbReference type="RuleBase" id="RU368017"/>
    </source>
</evidence>
<comment type="similarity">
    <text evidence="1 9">Belongs to the eukaryotic ATPase B chain family.</text>
</comment>
<keyword evidence="2 9" id="KW-0813">Transport</keyword>
<comment type="subcellular location">
    <subcellularLocation>
        <location evidence="9">Mitochondrion</location>
    </subcellularLocation>
    <subcellularLocation>
        <location evidence="9">Mitochondrion inner membrane</location>
    </subcellularLocation>
</comment>
<evidence type="ECO:0000313" key="11">
    <source>
        <dbReference type="Proteomes" id="UP000597762"/>
    </source>
</evidence>
<dbReference type="AlphaFoldDB" id="A0A812AWX8"/>
<keyword evidence="3 9" id="KW-0138">CF(0)</keyword>
<dbReference type="InterPro" id="IPR013837">
    <property type="entry name" value="ATP_synth_F0_suB"/>
</dbReference>
<dbReference type="Proteomes" id="UP000597762">
    <property type="component" value="Unassembled WGS sequence"/>
</dbReference>
<evidence type="ECO:0000256" key="1">
    <source>
        <dbReference type="ARBA" id="ARBA00007479"/>
    </source>
</evidence>
<keyword evidence="5 9" id="KW-0999">Mitochondrion inner membrane</keyword>
<dbReference type="GO" id="GO:0005743">
    <property type="term" value="C:mitochondrial inner membrane"/>
    <property type="evidence" value="ECO:0007669"/>
    <property type="project" value="UniProtKB-SubCell"/>
</dbReference>
<evidence type="ECO:0000256" key="3">
    <source>
        <dbReference type="ARBA" id="ARBA00022547"/>
    </source>
</evidence>
<dbReference type="Gene3D" id="1.20.5.2210">
    <property type="match status" value="1"/>
</dbReference>
<gene>
    <name evidence="10" type="ORF">SPHA_5320</name>
</gene>
<evidence type="ECO:0000256" key="6">
    <source>
        <dbReference type="ARBA" id="ARBA00023065"/>
    </source>
</evidence>
<keyword evidence="6 9" id="KW-0406">Ion transport</keyword>
<dbReference type="Pfam" id="PF05405">
    <property type="entry name" value="Mt_ATP-synt_B"/>
    <property type="match status" value="1"/>
</dbReference>
<dbReference type="SUPFAM" id="SSF161060">
    <property type="entry name" value="ATP synthase B chain-like"/>
    <property type="match status" value="1"/>
</dbReference>
<dbReference type="OrthoDB" id="67388at2759"/>
<reference evidence="10" key="1">
    <citation type="submission" date="2021-01" db="EMBL/GenBank/DDBJ databases">
        <authorList>
            <person name="Li R."/>
            <person name="Bekaert M."/>
        </authorList>
    </citation>
    <scope>NUCLEOTIDE SEQUENCE</scope>
    <source>
        <strain evidence="10">Farmed</strain>
    </source>
</reference>
<comment type="caution">
    <text evidence="10">The sequence shown here is derived from an EMBL/GenBank/DDBJ whole genome shotgun (WGS) entry which is preliminary data.</text>
</comment>
<keyword evidence="7 9" id="KW-0496">Mitochondrion</keyword>
<evidence type="ECO:0000256" key="7">
    <source>
        <dbReference type="ARBA" id="ARBA00023128"/>
    </source>
</evidence>
<dbReference type="PANTHER" id="PTHR12733">
    <property type="entry name" value="MITOCHONDRIAL ATP SYNTHASE B CHAIN"/>
    <property type="match status" value="1"/>
</dbReference>
<dbReference type="InterPro" id="IPR008688">
    <property type="entry name" value="ATP_synth_Bsub_B/MI25"/>
</dbReference>
<dbReference type="PANTHER" id="PTHR12733:SF3">
    <property type="entry name" value="ATP SYNTHASE F(0) COMPLEX SUBUNIT B1, MITOCHONDRIAL"/>
    <property type="match status" value="1"/>
</dbReference>
<dbReference type="GO" id="GO:0045259">
    <property type="term" value="C:proton-transporting ATP synthase complex"/>
    <property type="evidence" value="ECO:0007669"/>
    <property type="project" value="UniProtKB-KW"/>
</dbReference>
<proteinExistence type="inferred from homology"/>
<keyword evidence="4 9" id="KW-0375">Hydrogen ion transport</keyword>
<name>A0A812AWX8_ACAPH</name>
<evidence type="ECO:0000256" key="2">
    <source>
        <dbReference type="ARBA" id="ARBA00022448"/>
    </source>
</evidence>
<keyword evidence="11" id="KW-1185">Reference proteome</keyword>
<organism evidence="10 11">
    <name type="scientific">Acanthosepion pharaonis</name>
    <name type="common">Pharaoh cuttlefish</name>
    <name type="synonym">Sepia pharaonis</name>
    <dbReference type="NCBI Taxonomy" id="158019"/>
    <lineage>
        <taxon>Eukaryota</taxon>
        <taxon>Metazoa</taxon>
        <taxon>Spiralia</taxon>
        <taxon>Lophotrochozoa</taxon>
        <taxon>Mollusca</taxon>
        <taxon>Cephalopoda</taxon>
        <taxon>Coleoidea</taxon>
        <taxon>Decapodiformes</taxon>
        <taxon>Sepiida</taxon>
        <taxon>Sepiina</taxon>
        <taxon>Sepiidae</taxon>
        <taxon>Acanthosepion</taxon>
    </lineage>
</organism>
<evidence type="ECO:0000256" key="5">
    <source>
        <dbReference type="ARBA" id="ARBA00022792"/>
    </source>
</evidence>
<evidence type="ECO:0000256" key="8">
    <source>
        <dbReference type="ARBA" id="ARBA00023136"/>
    </source>
</evidence>
<evidence type="ECO:0000256" key="4">
    <source>
        <dbReference type="ARBA" id="ARBA00022781"/>
    </source>
</evidence>
<comment type="function">
    <text evidence="9">Subunit b, of the mitochondrial membrane ATP synthase complex (F(1)F(0) ATP synthase or Complex V) that produces ATP from ADP in the presence of a proton gradient across the membrane which is generated by electron transport complexes of the respiratory chain. ATP synthase complex consist of a soluble F(1) head domain - the catalytic core - and a membrane F(1) domain - the membrane proton channel. These two domains are linked by a central stalk rotating inside the F(1) region and a stationary peripheral stalk. During catalysis, ATP synthesis in the catalytic domain of F(1) is coupled via a rotary mechanism of the central stalk subunits to proton translocation. In vivo, can only synthesize ATP although its ATP hydrolase activity can be activated artificially in vitro. Part of the complex F(0) domain. Part of the complex F(0) domain and the peripheric stalk, which acts as a stator to hold the catalytic alpha(3)beta(3) subcomplex and subunit a/ATP6 static relative to the rotary elements.</text>
</comment>
<dbReference type="GO" id="GO:0046933">
    <property type="term" value="F:proton-transporting ATP synthase activity, rotational mechanism"/>
    <property type="evidence" value="ECO:0007669"/>
    <property type="project" value="TreeGrafter"/>
</dbReference>
<comment type="subunit">
    <text evidence="9">F-type ATPases have 2 components, CF(1) - the catalytic core - and CF(0) - the membrane proton channel. CF(1) and CF(0) have multiple subunits.</text>
</comment>
<dbReference type="EMBL" id="CAHIKZ030000178">
    <property type="protein sequence ID" value="CAE1157624.1"/>
    <property type="molecule type" value="Genomic_DNA"/>
</dbReference>
<accession>A0A812AWX8</accession>
<protein>
    <recommendedName>
        <fullName evidence="9">ATP synthase subunit b</fullName>
    </recommendedName>
</protein>
<sequence length="267" mass="30388">MQAVRFLRSGQFGFILQKLPQNQLAQAPTRTSSAVAAQVERWDKAHERYFGPERDLKNFPHPVMRMRGAPVRLGFIPEEWFTAMYPKTGVTGPYILGTGLLATLLSKEIWVIDHGFADVLGFTGAFLFCVLKLGPGINKMLEEKQQRMYDATYAKPIAAAKEAYTNTIDDAKNAIWSLEGQKHLFEAKKENVDLQLESVYRQRLQKAYAEIQNRLDYHLNVQNTKLRFEQEHMVNWIVSSVVKSITPQQEKESLKKCIADLKALAAA</sequence>